<dbReference type="SUPFAM" id="SSF53807">
    <property type="entry name" value="Helical backbone' metal receptor"/>
    <property type="match status" value="1"/>
</dbReference>
<dbReference type="AlphaFoldDB" id="A0A4P6JTE9"/>
<dbReference type="Proteomes" id="UP000290365">
    <property type="component" value="Chromosome"/>
</dbReference>
<evidence type="ECO:0000256" key="3">
    <source>
        <dbReference type="SAM" id="SignalP"/>
    </source>
</evidence>
<evidence type="ECO:0000256" key="1">
    <source>
        <dbReference type="ARBA" id="ARBA00008814"/>
    </source>
</evidence>
<organism evidence="5 6">
    <name type="scientific">Ktedonosporobacter rubrisoli</name>
    <dbReference type="NCBI Taxonomy" id="2509675"/>
    <lineage>
        <taxon>Bacteria</taxon>
        <taxon>Bacillati</taxon>
        <taxon>Chloroflexota</taxon>
        <taxon>Ktedonobacteria</taxon>
        <taxon>Ktedonobacterales</taxon>
        <taxon>Ktedonosporobacteraceae</taxon>
        <taxon>Ktedonosporobacter</taxon>
    </lineage>
</organism>
<dbReference type="EMBL" id="CP035758">
    <property type="protein sequence ID" value="QBD78847.1"/>
    <property type="molecule type" value="Genomic_DNA"/>
</dbReference>
<protein>
    <submittedName>
        <fullName evidence="5">ABC transporter substrate-binding protein</fullName>
    </submittedName>
</protein>
<dbReference type="KEGG" id="kbs:EPA93_23820"/>
<evidence type="ECO:0000313" key="6">
    <source>
        <dbReference type="Proteomes" id="UP000290365"/>
    </source>
</evidence>
<proteinExistence type="inferred from homology"/>
<evidence type="ECO:0000259" key="4">
    <source>
        <dbReference type="PROSITE" id="PS50983"/>
    </source>
</evidence>
<dbReference type="GO" id="GO:0071281">
    <property type="term" value="P:cellular response to iron ion"/>
    <property type="evidence" value="ECO:0007669"/>
    <property type="project" value="TreeGrafter"/>
</dbReference>
<dbReference type="PROSITE" id="PS51257">
    <property type="entry name" value="PROKAR_LIPOPROTEIN"/>
    <property type="match status" value="1"/>
</dbReference>
<dbReference type="OrthoDB" id="9787830at2"/>
<dbReference type="RefSeq" id="WP_129889900.1">
    <property type="nucleotide sequence ID" value="NZ_CP035758.1"/>
</dbReference>
<dbReference type="Gene3D" id="3.40.50.1980">
    <property type="entry name" value="Nitrogenase molybdenum iron protein domain"/>
    <property type="match status" value="2"/>
</dbReference>
<sequence>MRSRVISFHLFLLTLLASFVLLTACGQASSTGTAGTNPDKQATPAPVTLDAYGTPIVFPSSAPQRIISISPNVSEMLGALNLQSRVIAVDNYTTYPRELAALPKISDVHGTLNVERIVALKPDLVLSFSDNSKKYDPQFKSLGLHVVSLPSGNLTQCIDDLLIVGRLTFTQDTATKVVDQLKQRVKQIKAAVAGTTAPKVLMEVDYSTPGKPYVFGGSSFGDEMLEDANAINIFHADSNNAGYPQVTDEAVIKDDPQFVILTEDPAYGGNPDAVYKRANWGGIDAVKAHHVYHINVNIVQHPGPRLVDGLQCVAQIIHPDKFSGALPDYCSGTY</sequence>
<dbReference type="InterPro" id="IPR050902">
    <property type="entry name" value="ABC_Transporter_SBP"/>
</dbReference>
<accession>A0A4P6JTE9</accession>
<dbReference type="PANTHER" id="PTHR30535">
    <property type="entry name" value="VITAMIN B12-BINDING PROTEIN"/>
    <property type="match status" value="1"/>
</dbReference>
<dbReference type="NCBIfam" id="NF038402">
    <property type="entry name" value="TroA_like"/>
    <property type="match status" value="1"/>
</dbReference>
<dbReference type="PROSITE" id="PS50983">
    <property type="entry name" value="FE_B12_PBP"/>
    <property type="match status" value="1"/>
</dbReference>
<feature type="domain" description="Fe/B12 periplasmic-binding" evidence="4">
    <location>
        <begin position="65"/>
        <end position="321"/>
    </location>
</feature>
<feature type="chain" id="PRO_5020337465" evidence="3">
    <location>
        <begin position="24"/>
        <end position="334"/>
    </location>
</feature>
<evidence type="ECO:0000313" key="5">
    <source>
        <dbReference type="EMBL" id="QBD78847.1"/>
    </source>
</evidence>
<evidence type="ECO:0000256" key="2">
    <source>
        <dbReference type="ARBA" id="ARBA00022729"/>
    </source>
</evidence>
<comment type="similarity">
    <text evidence="1">Belongs to the bacterial solute-binding protein 8 family.</text>
</comment>
<reference evidence="5 6" key="1">
    <citation type="submission" date="2019-01" db="EMBL/GenBank/DDBJ databases">
        <title>Ktedonosporobacter rubrisoli SCAWS-G2.</title>
        <authorList>
            <person name="Huang Y."/>
            <person name="Yan B."/>
        </authorList>
    </citation>
    <scope>NUCLEOTIDE SEQUENCE [LARGE SCALE GENOMIC DNA]</scope>
    <source>
        <strain evidence="5 6">SCAWS-G2</strain>
    </source>
</reference>
<dbReference type="Pfam" id="PF01497">
    <property type="entry name" value="Peripla_BP_2"/>
    <property type="match status" value="1"/>
</dbReference>
<dbReference type="InterPro" id="IPR002491">
    <property type="entry name" value="ABC_transptr_periplasmic_BD"/>
</dbReference>
<keyword evidence="2 3" id="KW-0732">Signal</keyword>
<dbReference type="InterPro" id="IPR054828">
    <property type="entry name" value="Vit_B12_bind_prot"/>
</dbReference>
<feature type="signal peptide" evidence="3">
    <location>
        <begin position="1"/>
        <end position="23"/>
    </location>
</feature>
<gene>
    <name evidence="5" type="ORF">EPA93_23820</name>
</gene>
<dbReference type="PANTHER" id="PTHR30535:SF34">
    <property type="entry name" value="MOLYBDATE-BINDING PROTEIN MOLA"/>
    <property type="match status" value="1"/>
</dbReference>
<keyword evidence="6" id="KW-1185">Reference proteome</keyword>
<name>A0A4P6JTE9_KTERU</name>